<feature type="domain" description="Hcy-binding" evidence="5">
    <location>
        <begin position="49"/>
        <end position="112"/>
    </location>
</feature>
<proteinExistence type="predicted"/>
<evidence type="ECO:0000256" key="2">
    <source>
        <dbReference type="ARBA" id="ARBA00022679"/>
    </source>
</evidence>
<reference evidence="6 7" key="1">
    <citation type="submission" date="2020-03" db="EMBL/GenBank/DDBJ databases">
        <title>Dissostichus mawsoni Genome sequencing and assembly.</title>
        <authorList>
            <person name="Park H."/>
        </authorList>
    </citation>
    <scope>NUCLEOTIDE SEQUENCE [LARGE SCALE GENOMIC DNA]</scope>
    <source>
        <strain evidence="6">DM0001</strain>
        <tissue evidence="6">Muscle</tissue>
    </source>
</reference>
<comment type="pathway">
    <text evidence="3">Amino-acid biosynthesis; L-methionine biosynthesis via de novo pathway.</text>
</comment>
<dbReference type="Pfam" id="PF02574">
    <property type="entry name" value="S-methyl_trans"/>
    <property type="match status" value="1"/>
</dbReference>
<gene>
    <name evidence="6" type="ORF">F7725_015779</name>
</gene>
<dbReference type="EMBL" id="JAAKFY010000012">
    <property type="protein sequence ID" value="KAF3849282.1"/>
    <property type="molecule type" value="Genomic_DNA"/>
</dbReference>
<feature type="region of interest" description="Disordered" evidence="4">
    <location>
        <begin position="1"/>
        <end position="28"/>
    </location>
</feature>
<dbReference type="InterPro" id="IPR051524">
    <property type="entry name" value="BHMT"/>
</dbReference>
<evidence type="ECO:0000256" key="1">
    <source>
        <dbReference type="ARBA" id="ARBA00022603"/>
    </source>
</evidence>
<dbReference type="Gene3D" id="3.20.20.330">
    <property type="entry name" value="Homocysteine-binding-like domain"/>
    <property type="match status" value="1"/>
</dbReference>
<evidence type="ECO:0000313" key="6">
    <source>
        <dbReference type="EMBL" id="KAF3849282.1"/>
    </source>
</evidence>
<dbReference type="GO" id="GO:0032259">
    <property type="term" value="P:methylation"/>
    <property type="evidence" value="ECO:0007669"/>
    <property type="project" value="UniProtKB-KW"/>
</dbReference>
<accession>A0A7J5YIH2</accession>
<dbReference type="GO" id="GO:0047150">
    <property type="term" value="F:betaine-homocysteine S-methyltransferase activity"/>
    <property type="evidence" value="ECO:0007669"/>
    <property type="project" value="TreeGrafter"/>
</dbReference>
<dbReference type="InterPro" id="IPR003726">
    <property type="entry name" value="HCY_dom"/>
</dbReference>
<comment type="caution">
    <text evidence="6">The sequence shown here is derived from an EMBL/GenBank/DDBJ whole genome shotgun (WGS) entry which is preliminary data.</text>
</comment>
<dbReference type="PANTHER" id="PTHR46120:SF1">
    <property type="entry name" value="HCY-BINDING DOMAIN-CONTAINING PROTEIN"/>
    <property type="match status" value="1"/>
</dbReference>
<dbReference type="Proteomes" id="UP000518266">
    <property type="component" value="Unassembled WGS sequence"/>
</dbReference>
<sequence length="136" mass="15333">MDYKCSHGACKKPFPNSEESEAEKRGPVTAAINMAPGAKKKRGYVKAGPWTPEAAAEHPEAVRQLHREFLRAGSNVMQTFTFYASDDKLENRGNTPRFSGQQINEAACDLAGRWPMREMLWWQGESLRPLLPQLQE</sequence>
<keyword evidence="7" id="KW-1185">Reference proteome</keyword>
<dbReference type="InterPro" id="IPR036589">
    <property type="entry name" value="HCY_dom_sf"/>
</dbReference>
<evidence type="ECO:0000259" key="5">
    <source>
        <dbReference type="Pfam" id="PF02574"/>
    </source>
</evidence>
<organism evidence="6 7">
    <name type="scientific">Dissostichus mawsoni</name>
    <name type="common">Antarctic cod</name>
    <dbReference type="NCBI Taxonomy" id="36200"/>
    <lineage>
        <taxon>Eukaryota</taxon>
        <taxon>Metazoa</taxon>
        <taxon>Chordata</taxon>
        <taxon>Craniata</taxon>
        <taxon>Vertebrata</taxon>
        <taxon>Euteleostomi</taxon>
        <taxon>Actinopterygii</taxon>
        <taxon>Neopterygii</taxon>
        <taxon>Teleostei</taxon>
        <taxon>Neoteleostei</taxon>
        <taxon>Acanthomorphata</taxon>
        <taxon>Eupercaria</taxon>
        <taxon>Perciformes</taxon>
        <taxon>Notothenioidei</taxon>
        <taxon>Nototheniidae</taxon>
        <taxon>Dissostichus</taxon>
    </lineage>
</organism>
<evidence type="ECO:0000256" key="4">
    <source>
        <dbReference type="SAM" id="MobiDB-lite"/>
    </source>
</evidence>
<dbReference type="PANTHER" id="PTHR46120">
    <property type="entry name" value="BETAINE--HOMOCYSTEINE S-METHYLTRANSFERASE 1"/>
    <property type="match status" value="1"/>
</dbReference>
<dbReference type="SUPFAM" id="SSF82282">
    <property type="entry name" value="Homocysteine S-methyltransferase"/>
    <property type="match status" value="1"/>
</dbReference>
<dbReference type="GO" id="GO:0005829">
    <property type="term" value="C:cytosol"/>
    <property type="evidence" value="ECO:0007669"/>
    <property type="project" value="TreeGrafter"/>
</dbReference>
<dbReference type="OrthoDB" id="261426at2759"/>
<evidence type="ECO:0000313" key="7">
    <source>
        <dbReference type="Proteomes" id="UP000518266"/>
    </source>
</evidence>
<dbReference type="GO" id="GO:0071267">
    <property type="term" value="P:L-methionine salvage"/>
    <property type="evidence" value="ECO:0007669"/>
    <property type="project" value="TreeGrafter"/>
</dbReference>
<evidence type="ECO:0000256" key="3">
    <source>
        <dbReference type="ARBA" id="ARBA00034478"/>
    </source>
</evidence>
<keyword evidence="2" id="KW-0808">Transferase</keyword>
<dbReference type="AlphaFoldDB" id="A0A7J5YIH2"/>
<protein>
    <recommendedName>
        <fullName evidence="5">Hcy-binding domain-containing protein</fullName>
    </recommendedName>
</protein>
<keyword evidence="1" id="KW-0489">Methyltransferase</keyword>
<name>A0A7J5YIH2_DISMA</name>